<comment type="caution">
    <text evidence="2">The sequence shown here is derived from an EMBL/GenBank/DDBJ whole genome shotgun (WGS) entry which is preliminary data.</text>
</comment>
<reference evidence="3" key="1">
    <citation type="journal article" date="2019" name="Int. J. Syst. Evol. Microbiol.">
        <title>The Global Catalogue of Microorganisms (GCM) 10K type strain sequencing project: providing services to taxonomists for standard genome sequencing and annotation.</title>
        <authorList>
            <consortium name="The Broad Institute Genomics Platform"/>
            <consortium name="The Broad Institute Genome Sequencing Center for Infectious Disease"/>
            <person name="Wu L."/>
            <person name="Ma J."/>
        </authorList>
    </citation>
    <scope>NUCLEOTIDE SEQUENCE [LARGE SCALE GENOMIC DNA]</scope>
    <source>
        <strain evidence="3">CCUG 42001</strain>
    </source>
</reference>
<feature type="transmembrane region" description="Helical" evidence="1">
    <location>
        <begin position="197"/>
        <end position="220"/>
    </location>
</feature>
<keyword evidence="1" id="KW-1133">Transmembrane helix</keyword>
<feature type="transmembrane region" description="Helical" evidence="1">
    <location>
        <begin position="307"/>
        <end position="327"/>
    </location>
</feature>
<proteinExistence type="predicted"/>
<evidence type="ECO:0000313" key="3">
    <source>
        <dbReference type="Proteomes" id="UP001596267"/>
    </source>
</evidence>
<organism evidence="2 3">
    <name type="scientific">Sporolactobacillus kofuensis</name>
    <dbReference type="NCBI Taxonomy" id="269672"/>
    <lineage>
        <taxon>Bacteria</taxon>
        <taxon>Bacillati</taxon>
        <taxon>Bacillota</taxon>
        <taxon>Bacilli</taxon>
        <taxon>Bacillales</taxon>
        <taxon>Sporolactobacillaceae</taxon>
        <taxon>Sporolactobacillus</taxon>
    </lineage>
</organism>
<sequence length="384" mass="45054">MKYEKMFFIFILYYFSFFYLFQIFSIGNFIIISGLKELMILFLFIDVCLKKIRFNQYHFVFVFCYVAVLIFAAFRSTTAMYIFIDSKYYFIWVLMFYITTQLFSDFEDFKKIVKHINIICVTIGCIGLICYKINYLPLLQWRSNFHIYAIKSILSTSFDFGALMALAVFFNLIVVFYEKRVKLSKLFLIGLYSSLTLLSYTRGSWISLLLFFYLFFRIFYIKKLKWINVFIKLLIDVLAVGVCYLILKNNLNDYTYFSNDSLLDRVRNVWPSLRINSFFFGGGFGTVGRSENSSSLYSVSDNSFLRIMLTLGILGLFFTICFFLEIFRKAKNKNILTVLYISVGVAAFVSDYIVFTPAMLLVYILIGFATKINFTIPRSGDTKV</sequence>
<dbReference type="RefSeq" id="WP_253077397.1">
    <property type="nucleotide sequence ID" value="NZ_JAMXWN010000021.1"/>
</dbReference>
<feature type="transmembrane region" description="Helical" evidence="1">
    <location>
        <begin position="339"/>
        <end position="366"/>
    </location>
</feature>
<feature type="transmembrane region" description="Helical" evidence="1">
    <location>
        <begin position="89"/>
        <end position="106"/>
    </location>
</feature>
<keyword evidence="1" id="KW-0472">Membrane</keyword>
<keyword evidence="3" id="KW-1185">Reference proteome</keyword>
<accession>A0ABW1WJ47</accession>
<dbReference type="EMBL" id="JBHSTQ010000024">
    <property type="protein sequence ID" value="MFC6387689.1"/>
    <property type="molecule type" value="Genomic_DNA"/>
</dbReference>
<evidence type="ECO:0008006" key="4">
    <source>
        <dbReference type="Google" id="ProtNLM"/>
    </source>
</evidence>
<feature type="transmembrane region" description="Helical" evidence="1">
    <location>
        <begin position="158"/>
        <end position="177"/>
    </location>
</feature>
<dbReference type="Proteomes" id="UP001596267">
    <property type="component" value="Unassembled WGS sequence"/>
</dbReference>
<feature type="transmembrane region" description="Helical" evidence="1">
    <location>
        <begin position="30"/>
        <end position="49"/>
    </location>
</feature>
<evidence type="ECO:0000256" key="1">
    <source>
        <dbReference type="SAM" id="Phobius"/>
    </source>
</evidence>
<name>A0ABW1WJ47_9BACL</name>
<feature type="transmembrane region" description="Helical" evidence="1">
    <location>
        <begin position="61"/>
        <end position="83"/>
    </location>
</feature>
<feature type="transmembrane region" description="Helical" evidence="1">
    <location>
        <begin position="7"/>
        <end position="24"/>
    </location>
</feature>
<gene>
    <name evidence="2" type="ORF">ACFP7A_13990</name>
</gene>
<feature type="transmembrane region" description="Helical" evidence="1">
    <location>
        <begin position="118"/>
        <end position="138"/>
    </location>
</feature>
<feature type="transmembrane region" description="Helical" evidence="1">
    <location>
        <begin position="226"/>
        <end position="247"/>
    </location>
</feature>
<keyword evidence="1" id="KW-0812">Transmembrane</keyword>
<protein>
    <recommendedName>
        <fullName evidence="4">O-antigen ligase domain-containing protein</fullName>
    </recommendedName>
</protein>
<evidence type="ECO:0000313" key="2">
    <source>
        <dbReference type="EMBL" id="MFC6387689.1"/>
    </source>
</evidence>